<comment type="caution">
    <text evidence="4">The sequence shown here is derived from an EMBL/GenBank/DDBJ whole genome shotgun (WGS) entry which is preliminary data.</text>
</comment>
<feature type="DNA-binding region" description="H-T-H motif" evidence="2">
    <location>
        <begin position="34"/>
        <end position="53"/>
    </location>
</feature>
<evidence type="ECO:0000313" key="4">
    <source>
        <dbReference type="EMBL" id="HIU29433.1"/>
    </source>
</evidence>
<reference evidence="4" key="2">
    <citation type="journal article" date="2021" name="PeerJ">
        <title>Extensive microbial diversity within the chicken gut microbiome revealed by metagenomics and culture.</title>
        <authorList>
            <person name="Gilroy R."/>
            <person name="Ravi A."/>
            <person name="Getino M."/>
            <person name="Pursley I."/>
            <person name="Horton D.L."/>
            <person name="Alikhan N.F."/>
            <person name="Baker D."/>
            <person name="Gharbi K."/>
            <person name="Hall N."/>
            <person name="Watson M."/>
            <person name="Adriaenssens E.M."/>
            <person name="Foster-Nyarko E."/>
            <person name="Jarju S."/>
            <person name="Secka A."/>
            <person name="Antonio M."/>
            <person name="Oren A."/>
            <person name="Chaudhuri R.R."/>
            <person name="La Ragione R."/>
            <person name="Hildebrand F."/>
            <person name="Pallen M.J."/>
        </authorList>
    </citation>
    <scope>NUCLEOTIDE SEQUENCE</scope>
    <source>
        <strain evidence="4">CHK195-4489</strain>
    </source>
</reference>
<evidence type="ECO:0000256" key="2">
    <source>
        <dbReference type="PROSITE-ProRule" id="PRU00335"/>
    </source>
</evidence>
<dbReference type="InterPro" id="IPR039532">
    <property type="entry name" value="TetR_C_Firmicutes"/>
</dbReference>
<protein>
    <submittedName>
        <fullName evidence="4">TetR/AcrR family transcriptional regulator</fullName>
    </submittedName>
</protein>
<dbReference type="AlphaFoldDB" id="A0A9D1I8Y5"/>
<organism evidence="4 5">
    <name type="scientific">Candidatus Egerieisoma faecipullorum</name>
    <dbReference type="NCBI Taxonomy" id="2840963"/>
    <lineage>
        <taxon>Bacteria</taxon>
        <taxon>Bacillati</taxon>
        <taxon>Bacillota</taxon>
        <taxon>Clostridia</taxon>
        <taxon>Eubacteriales</taxon>
        <taxon>Clostridiaceae</taxon>
        <taxon>Clostridiaceae incertae sedis</taxon>
        <taxon>Candidatus Egerieisoma</taxon>
    </lineage>
</organism>
<dbReference type="Proteomes" id="UP000824089">
    <property type="component" value="Unassembled WGS sequence"/>
</dbReference>
<dbReference type="PANTHER" id="PTHR43479">
    <property type="entry name" value="ACREF/ENVCD OPERON REPRESSOR-RELATED"/>
    <property type="match status" value="1"/>
</dbReference>
<dbReference type="InterPro" id="IPR001647">
    <property type="entry name" value="HTH_TetR"/>
</dbReference>
<name>A0A9D1I8Y5_9CLOT</name>
<keyword evidence="1 2" id="KW-0238">DNA-binding</keyword>
<evidence type="ECO:0000259" key="3">
    <source>
        <dbReference type="PROSITE" id="PS50977"/>
    </source>
</evidence>
<dbReference type="Pfam" id="PF14278">
    <property type="entry name" value="TetR_C_8"/>
    <property type="match status" value="1"/>
</dbReference>
<dbReference type="Pfam" id="PF00440">
    <property type="entry name" value="TetR_N"/>
    <property type="match status" value="1"/>
</dbReference>
<dbReference type="PANTHER" id="PTHR43479:SF7">
    <property type="entry name" value="TETR-FAMILY TRANSCRIPTIONAL REGULATOR"/>
    <property type="match status" value="1"/>
</dbReference>
<evidence type="ECO:0000313" key="5">
    <source>
        <dbReference type="Proteomes" id="UP000824089"/>
    </source>
</evidence>
<proteinExistence type="predicted"/>
<dbReference type="EMBL" id="DVMM01000079">
    <property type="protein sequence ID" value="HIU29433.1"/>
    <property type="molecule type" value="Genomic_DNA"/>
</dbReference>
<sequence>MKNFIKDHRVRVTRMLLRKAFLELLSRKPIQSISVRELCEEAGINRSTFYAHYKDVYDLREQIETEMLSDFQEALAPLISQKKDRITPTDITAGIFRCLRENSDICAATLGKYGDRDFLTHLIDLGRDSCMKGYSEYFPSASLREIELFYTFVSAGCIALLQGWIDRGMTDPAEKIAAAAEEIMMKGIGFLEKK</sequence>
<dbReference type="SUPFAM" id="SSF46689">
    <property type="entry name" value="Homeodomain-like"/>
    <property type="match status" value="1"/>
</dbReference>
<evidence type="ECO:0000256" key="1">
    <source>
        <dbReference type="ARBA" id="ARBA00023125"/>
    </source>
</evidence>
<dbReference type="PROSITE" id="PS50977">
    <property type="entry name" value="HTH_TETR_2"/>
    <property type="match status" value="1"/>
</dbReference>
<gene>
    <name evidence="4" type="ORF">IAD50_03950</name>
</gene>
<reference evidence="4" key="1">
    <citation type="submission" date="2020-10" db="EMBL/GenBank/DDBJ databases">
        <authorList>
            <person name="Gilroy R."/>
        </authorList>
    </citation>
    <scope>NUCLEOTIDE SEQUENCE</scope>
    <source>
        <strain evidence="4">CHK195-4489</strain>
    </source>
</reference>
<dbReference type="InterPro" id="IPR050624">
    <property type="entry name" value="HTH-type_Tx_Regulator"/>
</dbReference>
<dbReference type="Gene3D" id="1.10.357.10">
    <property type="entry name" value="Tetracycline Repressor, domain 2"/>
    <property type="match status" value="1"/>
</dbReference>
<dbReference type="InterPro" id="IPR009057">
    <property type="entry name" value="Homeodomain-like_sf"/>
</dbReference>
<accession>A0A9D1I8Y5</accession>
<dbReference type="GO" id="GO:0003677">
    <property type="term" value="F:DNA binding"/>
    <property type="evidence" value="ECO:0007669"/>
    <property type="project" value="UniProtKB-UniRule"/>
</dbReference>
<feature type="domain" description="HTH tetR-type" evidence="3">
    <location>
        <begin position="11"/>
        <end position="71"/>
    </location>
</feature>